<feature type="non-terminal residue" evidence="2">
    <location>
        <position position="117"/>
    </location>
</feature>
<evidence type="ECO:0000313" key="3">
    <source>
        <dbReference type="Proteomes" id="UP001381693"/>
    </source>
</evidence>
<proteinExistence type="predicted"/>
<keyword evidence="3" id="KW-1185">Reference proteome</keyword>
<evidence type="ECO:0000256" key="1">
    <source>
        <dbReference type="SAM" id="MobiDB-lite"/>
    </source>
</evidence>
<gene>
    <name evidence="2" type="ORF">SK128_022973</name>
</gene>
<evidence type="ECO:0000313" key="2">
    <source>
        <dbReference type="EMBL" id="KAK7071635.1"/>
    </source>
</evidence>
<name>A0AAN9A401_HALRR</name>
<accession>A0AAN9A401</accession>
<comment type="caution">
    <text evidence="2">The sequence shown here is derived from an EMBL/GenBank/DDBJ whole genome shotgun (WGS) entry which is preliminary data.</text>
</comment>
<sequence>MLISALHDAVDFLKFWCASIASCLGSIKAHYHTFDGCFNTLAASFHDLSTKLATNDTMLKTLAEAQQVVFEAVSTFTEKMNFLAAHLETVTIPPVDSPSRDLQKSEASPIPTTSSGS</sequence>
<protein>
    <submittedName>
        <fullName evidence="2">Uncharacterized protein</fullName>
    </submittedName>
</protein>
<dbReference type="EMBL" id="JAXCGZ010014134">
    <property type="protein sequence ID" value="KAK7071635.1"/>
    <property type="molecule type" value="Genomic_DNA"/>
</dbReference>
<reference evidence="2 3" key="1">
    <citation type="submission" date="2023-11" db="EMBL/GenBank/DDBJ databases">
        <title>Halocaridina rubra genome assembly.</title>
        <authorList>
            <person name="Smith C."/>
        </authorList>
    </citation>
    <scope>NUCLEOTIDE SEQUENCE [LARGE SCALE GENOMIC DNA]</scope>
    <source>
        <strain evidence="2">EP-1</strain>
        <tissue evidence="2">Whole</tissue>
    </source>
</reference>
<dbReference type="Proteomes" id="UP001381693">
    <property type="component" value="Unassembled WGS sequence"/>
</dbReference>
<feature type="region of interest" description="Disordered" evidence="1">
    <location>
        <begin position="94"/>
        <end position="117"/>
    </location>
</feature>
<dbReference type="AlphaFoldDB" id="A0AAN9A401"/>
<organism evidence="2 3">
    <name type="scientific">Halocaridina rubra</name>
    <name type="common">Hawaiian red shrimp</name>
    <dbReference type="NCBI Taxonomy" id="373956"/>
    <lineage>
        <taxon>Eukaryota</taxon>
        <taxon>Metazoa</taxon>
        <taxon>Ecdysozoa</taxon>
        <taxon>Arthropoda</taxon>
        <taxon>Crustacea</taxon>
        <taxon>Multicrustacea</taxon>
        <taxon>Malacostraca</taxon>
        <taxon>Eumalacostraca</taxon>
        <taxon>Eucarida</taxon>
        <taxon>Decapoda</taxon>
        <taxon>Pleocyemata</taxon>
        <taxon>Caridea</taxon>
        <taxon>Atyoidea</taxon>
        <taxon>Atyidae</taxon>
        <taxon>Halocaridina</taxon>
    </lineage>
</organism>